<proteinExistence type="predicted"/>
<dbReference type="EMBL" id="AZGK01000015">
    <property type="protein sequence ID" value="KRM45614.1"/>
    <property type="molecule type" value="Genomic_DNA"/>
</dbReference>
<dbReference type="Proteomes" id="UP000051957">
    <property type="component" value="Unassembled WGS sequence"/>
</dbReference>
<reference evidence="2 3" key="1">
    <citation type="journal article" date="2015" name="Genome Announc.">
        <title>Expanding the biotechnology potential of lactobacilli through comparative genomics of 213 strains and associated genera.</title>
        <authorList>
            <person name="Sun Z."/>
            <person name="Harris H.M."/>
            <person name="McCann A."/>
            <person name="Guo C."/>
            <person name="Argimon S."/>
            <person name="Zhang W."/>
            <person name="Yang X."/>
            <person name="Jeffery I.B."/>
            <person name="Cooney J.C."/>
            <person name="Kagawa T.F."/>
            <person name="Liu W."/>
            <person name="Song Y."/>
            <person name="Salvetti E."/>
            <person name="Wrobel A."/>
            <person name="Rasinkangas P."/>
            <person name="Parkhill J."/>
            <person name="Rea M.C."/>
            <person name="O'Sullivan O."/>
            <person name="Ritari J."/>
            <person name="Douillard F.P."/>
            <person name="Paul Ross R."/>
            <person name="Yang R."/>
            <person name="Briner A.E."/>
            <person name="Felis G.E."/>
            <person name="de Vos W.M."/>
            <person name="Barrangou R."/>
            <person name="Klaenhammer T.R."/>
            <person name="Caufield P.W."/>
            <person name="Cui Y."/>
            <person name="Zhang H."/>
            <person name="O'Toole P.W."/>
        </authorList>
    </citation>
    <scope>NUCLEOTIDE SEQUENCE [LARGE SCALE GENOMIC DNA]</scope>
    <source>
        <strain evidence="2 3">DSM 5707</strain>
    </source>
</reference>
<feature type="transmembrane region" description="Helical" evidence="1">
    <location>
        <begin position="123"/>
        <end position="148"/>
    </location>
</feature>
<feature type="transmembrane region" description="Helical" evidence="1">
    <location>
        <begin position="178"/>
        <end position="198"/>
    </location>
</feature>
<evidence type="ECO:0000313" key="3">
    <source>
        <dbReference type="Proteomes" id="UP000051957"/>
    </source>
</evidence>
<dbReference type="PATRIC" id="fig|1423784.4.peg.794"/>
<feature type="transmembrane region" description="Helical" evidence="1">
    <location>
        <begin position="75"/>
        <end position="103"/>
    </location>
</feature>
<gene>
    <name evidence="2" type="ORF">FC51_GL000790</name>
</gene>
<keyword evidence="1" id="KW-0812">Transmembrane</keyword>
<dbReference type="GeneID" id="69803017"/>
<protein>
    <submittedName>
        <fullName evidence="2">Uncharacterized protein</fullName>
    </submittedName>
</protein>
<name>A0A0R1YSP1_9LACO</name>
<dbReference type="AlphaFoldDB" id="A0A0R1YSP1"/>
<comment type="caution">
    <text evidence="2">The sequence shown here is derived from an EMBL/GenBank/DDBJ whole genome shotgun (WGS) entry which is preliminary data.</text>
</comment>
<accession>A0A0R1YSP1</accession>
<evidence type="ECO:0000313" key="2">
    <source>
        <dbReference type="EMBL" id="KRM45614.1"/>
    </source>
</evidence>
<keyword evidence="1" id="KW-0472">Membrane</keyword>
<evidence type="ECO:0000256" key="1">
    <source>
        <dbReference type="SAM" id="Phobius"/>
    </source>
</evidence>
<feature type="transmembrane region" description="Helical" evidence="1">
    <location>
        <begin position="21"/>
        <end position="41"/>
    </location>
</feature>
<sequence>MSTKPANFKTQLLTLLTVYRQNFFVVVWAVASIVVFIGMSLQYGFDYVGQVKSVGSFFSVIGPLAFEELRKDFQLLLPILILSIMPTSILSSLWLSIIGAFIMGGTAQSIFAAAQSSLGTLKWLIVVIYVGYFILMVLLELLLFVMLTEIGQYYVQNRSHVHWWTFALTWLKAIKHAYLLHWQLFWSLILGKLALYILSVI</sequence>
<dbReference type="RefSeq" id="WP_057908998.1">
    <property type="nucleotide sequence ID" value="NZ_AZGK01000015.1"/>
</dbReference>
<keyword evidence="1" id="KW-1133">Transmembrane helix</keyword>
<organism evidence="2 3">
    <name type="scientific">Lentilactobacillus parabuchneri DSM 5707 = NBRC 107865</name>
    <dbReference type="NCBI Taxonomy" id="1423784"/>
    <lineage>
        <taxon>Bacteria</taxon>
        <taxon>Bacillati</taxon>
        <taxon>Bacillota</taxon>
        <taxon>Bacilli</taxon>
        <taxon>Lactobacillales</taxon>
        <taxon>Lactobacillaceae</taxon>
        <taxon>Lentilactobacillus</taxon>
    </lineage>
</organism>